<feature type="region of interest" description="Disordered" evidence="1">
    <location>
        <begin position="1"/>
        <end position="38"/>
    </location>
</feature>
<dbReference type="MGI" id="MGI:3704458">
    <property type="gene designation" value="B130046B21Rik"/>
</dbReference>
<protein>
    <submittedName>
        <fullName evidence="2">Uncharacterized protein</fullName>
    </submittedName>
</protein>
<proteinExistence type="evidence at transcript level"/>
<evidence type="ECO:0000313" key="2">
    <source>
        <dbReference type="EMBL" id="BAE34202.1"/>
    </source>
</evidence>
<evidence type="ECO:0000256" key="1">
    <source>
        <dbReference type="SAM" id="MobiDB-lite"/>
    </source>
</evidence>
<feature type="compositionally biased region" description="Basic and acidic residues" evidence="1">
    <location>
        <begin position="8"/>
        <end position="26"/>
    </location>
</feature>
<dbReference type="AGR" id="MGI:3704458"/>
<dbReference type="EMBL" id="AK157795">
    <property type="protein sequence ID" value="BAE34202.1"/>
    <property type="molecule type" value="mRNA"/>
</dbReference>
<reference evidence="2" key="1">
    <citation type="journal article" date="1999" name="Methods Enzymol.">
        <title>High-efficiency full-length cDNA cloning.</title>
        <authorList>
            <person name="Carninci P."/>
            <person name="Hayashizaki Y."/>
        </authorList>
    </citation>
    <scope>NUCLEOTIDE SEQUENCE</scope>
    <source>
        <strain evidence="2">C57BL/6J</strain>
        <tissue evidence="2">Parthenogenote</tissue>
    </source>
</reference>
<organism evidence="2">
    <name type="scientific">Mus musculus</name>
    <name type="common">Mouse</name>
    <dbReference type="NCBI Taxonomy" id="10090"/>
    <lineage>
        <taxon>Eukaryota</taxon>
        <taxon>Metazoa</taxon>
        <taxon>Chordata</taxon>
        <taxon>Craniata</taxon>
        <taxon>Vertebrata</taxon>
        <taxon>Euteleostomi</taxon>
        <taxon>Mammalia</taxon>
        <taxon>Eutheria</taxon>
        <taxon>Euarchontoglires</taxon>
        <taxon>Glires</taxon>
        <taxon>Rodentia</taxon>
        <taxon>Myomorpha</taxon>
        <taxon>Muroidea</taxon>
        <taxon>Muridae</taxon>
        <taxon>Murinae</taxon>
        <taxon>Mus</taxon>
        <taxon>Mus</taxon>
    </lineage>
</organism>
<reference evidence="2" key="3">
    <citation type="journal article" date="2000" name="Genome Res.">
        <title>RIKEN integrated sequence analysis (RISA) system--384-format sequencing pipeline with 384 multicapillary sequencer.</title>
        <authorList>
            <person name="Shibata K."/>
            <person name="Itoh M."/>
            <person name="Aizawa K."/>
            <person name="Nagaoka S."/>
            <person name="Sasaki N."/>
            <person name="Carninci P."/>
            <person name="Konno H."/>
            <person name="Akiyama J."/>
            <person name="Nishi K."/>
            <person name="Kitsunai T."/>
            <person name="Tashiro H."/>
            <person name="Itoh M."/>
            <person name="Sumi N."/>
            <person name="Ishii Y."/>
            <person name="Nakamura S."/>
            <person name="Hazama M."/>
            <person name="Nishine T."/>
            <person name="Harada A."/>
            <person name="Yamamoto R."/>
            <person name="Matsumoto H."/>
            <person name="Sakaguchi S."/>
            <person name="Ikegami T."/>
            <person name="Kashiwagi K."/>
            <person name="Fujiwake S."/>
            <person name="Inoue K."/>
            <person name="Togawa Y."/>
            <person name="Izawa M."/>
            <person name="Ohara E."/>
            <person name="Watahiki M."/>
            <person name="Yoneda Y."/>
            <person name="Ishikawa T."/>
            <person name="Ozawa K."/>
            <person name="Tanaka T."/>
            <person name="Matsuura S."/>
            <person name="Kawai J."/>
            <person name="Okazaki Y."/>
            <person name="Muramatsu M."/>
            <person name="Inoue Y."/>
            <person name="Kira A."/>
            <person name="Hayashizaki Y."/>
        </authorList>
    </citation>
    <scope>NUCLEOTIDE SEQUENCE</scope>
    <source>
        <strain evidence="2">C57BL/6J</strain>
        <tissue evidence="2">Parthenogenote</tissue>
    </source>
</reference>
<reference evidence="2" key="8">
    <citation type="journal article" date="2005" name="Science">
        <title>Antisense Transcription in the Mammalian Transcriptome.</title>
        <authorList>
            <consortium name="RIKEN Genome Exploration Research Group and Genome Science Group (Genome Network Project Core Group) and the FANTOM Consortium"/>
        </authorList>
    </citation>
    <scope>NUCLEOTIDE SEQUENCE</scope>
    <source>
        <strain evidence="2">C57BL/6J</strain>
        <tissue evidence="2">Parthenogenote</tissue>
    </source>
</reference>
<reference evidence="2" key="7">
    <citation type="journal article" date="2005" name="Science">
        <title>The Transcriptional Landscape of the Mammalian Genome.</title>
        <authorList>
            <consortium name="The FANTOM Consortium"/>
            <consortium name="Riken Genome Exploration Research Group and Genome Science Group (Genome Network Project Core Group)"/>
        </authorList>
    </citation>
    <scope>NUCLEOTIDE SEQUENCE</scope>
    <source>
        <strain evidence="2">C57BL/6J</strain>
        <tissue evidence="2">Parthenogenote</tissue>
    </source>
</reference>
<name>Q3TZK6_MOUSE</name>
<reference evidence="2" key="6">
    <citation type="submission" date="2004-03" db="EMBL/GenBank/DDBJ databases">
        <authorList>
            <person name="Arakawa T."/>
            <person name="Carninci P."/>
            <person name="Fukuda S."/>
            <person name="Hashizume W."/>
            <person name="Hayashida K."/>
            <person name="Hori F."/>
            <person name="Iida J."/>
            <person name="Imamura K."/>
            <person name="Imotani K."/>
            <person name="Itoh M."/>
            <person name="Kanagawa S."/>
            <person name="Kawai J."/>
            <person name="Kojima M."/>
            <person name="Konno H."/>
            <person name="Murata M."/>
            <person name="Nakamura M."/>
            <person name="Ninomiya N."/>
            <person name="Nishiyori H."/>
            <person name="Nomura K."/>
            <person name="Ohno M."/>
            <person name="Sakazume N."/>
            <person name="Sano H."/>
            <person name="Sasaki D."/>
            <person name="Shibata K."/>
            <person name="Shiraki T."/>
            <person name="Tagami M."/>
            <person name="Tagami Y."/>
            <person name="Waki K."/>
            <person name="Watahiki A."/>
            <person name="Muramatsu M."/>
            <person name="Hayashizaki Y."/>
        </authorList>
    </citation>
    <scope>NUCLEOTIDE SEQUENCE</scope>
    <source>
        <strain evidence="2">C57BL/6J</strain>
        <tissue evidence="2">Parthenogenote</tissue>
    </source>
</reference>
<reference evidence="2" key="5">
    <citation type="journal article" date="2002" name="Nature">
        <title>Analysis of the mouse transcriptome based on functional annotation of 60,770 full-length cDNAs.</title>
        <authorList>
            <consortium name="The FANTOM Consortium and the RIKEN Genome Exploration Research Group Phase I and II Team"/>
        </authorList>
    </citation>
    <scope>NUCLEOTIDE SEQUENCE</scope>
    <source>
        <strain evidence="2">C57BL/6J</strain>
        <tissue evidence="2">Parthenogenote</tissue>
    </source>
</reference>
<reference evidence="2" key="4">
    <citation type="journal article" date="2001" name="Nature">
        <title>Functional annotation of a full-length mouse cDNA collection.</title>
        <authorList>
            <consortium name="The RIKEN Genome Exploration Research Group Phase II Team and the FANTOM Consortium"/>
        </authorList>
    </citation>
    <scope>NUCLEOTIDE SEQUENCE</scope>
    <source>
        <strain evidence="2">C57BL/6J</strain>
        <tissue evidence="2">Parthenogenote</tissue>
    </source>
</reference>
<evidence type="ECO:0000313" key="3">
    <source>
        <dbReference type="MGI" id="MGI:3704458"/>
    </source>
</evidence>
<sequence>MQTSGLKESCRYTSEENKTLPRECRPGHLHPSSATPTHTSPRLYLVLLQFVDLHLEAEAAALNLMLPSSLTHGALLAGENQAQWTPGRAVVLAGRLRLLTRADL</sequence>
<dbReference type="AlphaFoldDB" id="Q3TZK6"/>
<gene>
    <name evidence="3" type="primary">B130046B21Rik</name>
    <name evidence="3" type="synonym">Prkag1</name>
</gene>
<reference evidence="2" key="2">
    <citation type="journal article" date="2000" name="Genome Res.">
        <title>Normalization and subtraction of cap-trapper-selected cDNAs to prepare full-length cDNA libraries for rapid discovery of new genes.</title>
        <authorList>
            <person name="Carninci P."/>
            <person name="Shibata Y."/>
            <person name="Hayatsu N."/>
            <person name="Sugahara Y."/>
            <person name="Shibata K."/>
            <person name="Itoh M."/>
            <person name="Konno H."/>
            <person name="Okazaki Y."/>
            <person name="Muramatsu M."/>
            <person name="Hayashizaki Y."/>
        </authorList>
    </citation>
    <scope>NUCLEOTIDE SEQUENCE</scope>
    <source>
        <strain evidence="2">C57BL/6J</strain>
        <tissue evidence="2">Parthenogenote</tissue>
    </source>
</reference>
<accession>Q3TZK6</accession>